<dbReference type="GO" id="GO:0016757">
    <property type="term" value="F:glycosyltransferase activity"/>
    <property type="evidence" value="ECO:0007669"/>
    <property type="project" value="UniProtKB-KW"/>
</dbReference>
<dbReference type="PANTHER" id="PTHR46039">
    <property type="entry name" value="SUCROSE-PHOSPHATE SYNTHASE 3-RELATED"/>
    <property type="match status" value="1"/>
</dbReference>
<dbReference type="EMBL" id="CAJGYO010000010">
    <property type="protein sequence ID" value="CAD6257555.1"/>
    <property type="molecule type" value="Genomic_DNA"/>
</dbReference>
<organism evidence="4 5">
    <name type="scientific">Miscanthus lutarioriparius</name>
    <dbReference type="NCBI Taxonomy" id="422564"/>
    <lineage>
        <taxon>Eukaryota</taxon>
        <taxon>Viridiplantae</taxon>
        <taxon>Streptophyta</taxon>
        <taxon>Embryophyta</taxon>
        <taxon>Tracheophyta</taxon>
        <taxon>Spermatophyta</taxon>
        <taxon>Magnoliopsida</taxon>
        <taxon>Liliopsida</taxon>
        <taxon>Poales</taxon>
        <taxon>Poaceae</taxon>
        <taxon>PACMAD clade</taxon>
        <taxon>Panicoideae</taxon>
        <taxon>Andropogonodae</taxon>
        <taxon>Andropogoneae</taxon>
        <taxon>Saccharinae</taxon>
        <taxon>Miscanthus</taxon>
    </lineage>
</organism>
<dbReference type="AlphaFoldDB" id="A0A811QMZ4"/>
<protein>
    <submittedName>
        <fullName evidence="4">Uncharacterized protein</fullName>
    </submittedName>
</protein>
<evidence type="ECO:0000256" key="2">
    <source>
        <dbReference type="ARBA" id="ARBA00022679"/>
    </source>
</evidence>
<evidence type="ECO:0000313" key="5">
    <source>
        <dbReference type="Proteomes" id="UP000604825"/>
    </source>
</evidence>
<keyword evidence="2" id="KW-0808">Transferase</keyword>
<dbReference type="InterPro" id="IPR044161">
    <property type="entry name" value="SPS"/>
</dbReference>
<feature type="region of interest" description="Disordered" evidence="3">
    <location>
        <begin position="212"/>
        <end position="257"/>
    </location>
</feature>
<evidence type="ECO:0000256" key="1">
    <source>
        <dbReference type="ARBA" id="ARBA00022676"/>
    </source>
</evidence>
<dbReference type="OrthoDB" id="674531at2759"/>
<comment type="caution">
    <text evidence="4">The sequence shown here is derived from an EMBL/GenBank/DDBJ whole genome shotgun (WGS) entry which is preliminary data.</text>
</comment>
<feature type="compositionally biased region" description="Basic and acidic residues" evidence="3">
    <location>
        <begin position="54"/>
        <end position="66"/>
    </location>
</feature>
<keyword evidence="1" id="KW-0328">Glycosyltransferase</keyword>
<keyword evidence="5" id="KW-1185">Reference proteome</keyword>
<name>A0A811QMZ4_9POAL</name>
<feature type="compositionally biased region" description="Polar residues" evidence="3">
    <location>
        <begin position="236"/>
        <end position="257"/>
    </location>
</feature>
<reference evidence="4" key="1">
    <citation type="submission" date="2020-10" db="EMBL/GenBank/DDBJ databases">
        <authorList>
            <person name="Han B."/>
            <person name="Lu T."/>
            <person name="Zhao Q."/>
            <person name="Huang X."/>
            <person name="Zhao Y."/>
        </authorList>
    </citation>
    <scope>NUCLEOTIDE SEQUENCE</scope>
</reference>
<sequence>MHAALPCVAPRDAAVREPLVPQWIDRLTVAGQQLLSTSVESGTAVAAAPARRSRGGDHGGRERVDQRVPGGDPGRGQRQGQGHVGAAPPLTTAALPRLLAEAGGQGAAAYSPTRYFVEEVVSCFDDRDLHKTWTKVRIVHADRLFWFWRAVVMDSWLLAPFDRKQVVAMRISQERSNRLENLCWRIWHVVARKKQQVEWEYSRQLALRRLEQEQGSREAAEELSVSEGETKADAAQAQQALSPRSSEWACTSEAQSN</sequence>
<evidence type="ECO:0000256" key="3">
    <source>
        <dbReference type="SAM" id="MobiDB-lite"/>
    </source>
</evidence>
<feature type="compositionally biased region" description="Gly residues" evidence="3">
    <location>
        <begin position="71"/>
        <end position="83"/>
    </location>
</feature>
<evidence type="ECO:0000313" key="4">
    <source>
        <dbReference type="EMBL" id="CAD6257555.1"/>
    </source>
</evidence>
<feature type="region of interest" description="Disordered" evidence="3">
    <location>
        <begin position="40"/>
        <end position="87"/>
    </location>
</feature>
<dbReference type="PANTHER" id="PTHR46039:SF1">
    <property type="entry name" value="SUCROSE-PHOSPHATE SYNTHASE 4"/>
    <property type="match status" value="1"/>
</dbReference>
<proteinExistence type="predicted"/>
<accession>A0A811QMZ4</accession>
<gene>
    <name evidence="4" type="ORF">NCGR_LOCUS41040</name>
</gene>
<dbReference type="Proteomes" id="UP000604825">
    <property type="component" value="Unassembled WGS sequence"/>
</dbReference>